<dbReference type="InterPro" id="IPR009057">
    <property type="entry name" value="Homeodomain-like_sf"/>
</dbReference>
<dbReference type="InterPro" id="IPR001005">
    <property type="entry name" value="SANT/Myb"/>
</dbReference>
<dbReference type="SUPFAM" id="SSF46689">
    <property type="entry name" value="Homeodomain-like"/>
    <property type="match status" value="1"/>
</dbReference>
<accession>A0AAJ0MEV0</accession>
<gene>
    <name evidence="2" type="ORF">B0T25DRAFT_454619</name>
</gene>
<dbReference type="GO" id="GO:0042790">
    <property type="term" value="P:nucleolar large rRNA transcription by RNA polymerase I"/>
    <property type="evidence" value="ECO:0007669"/>
    <property type="project" value="InterPro"/>
</dbReference>
<evidence type="ECO:0000313" key="2">
    <source>
        <dbReference type="EMBL" id="KAK3353559.1"/>
    </source>
</evidence>
<dbReference type="Gene3D" id="1.10.10.60">
    <property type="entry name" value="Homeodomain-like"/>
    <property type="match status" value="1"/>
</dbReference>
<evidence type="ECO:0000313" key="3">
    <source>
        <dbReference type="Proteomes" id="UP001275084"/>
    </source>
</evidence>
<dbReference type="GO" id="GO:0001181">
    <property type="term" value="F:RNA polymerase I general transcription initiation factor activity"/>
    <property type="evidence" value="ECO:0007669"/>
    <property type="project" value="TreeGrafter"/>
</dbReference>
<dbReference type="Proteomes" id="UP001275084">
    <property type="component" value="Unassembled WGS sequence"/>
</dbReference>
<proteinExistence type="predicted"/>
<dbReference type="CDD" id="cd00167">
    <property type="entry name" value="SANT"/>
    <property type="match status" value="1"/>
</dbReference>
<comment type="caution">
    <text evidence="2">The sequence shown here is derived from an EMBL/GenBank/DDBJ whole genome shotgun (WGS) entry which is preliminary data.</text>
</comment>
<keyword evidence="3" id="KW-1185">Reference proteome</keyword>
<feature type="region of interest" description="Disordered" evidence="1">
    <location>
        <begin position="1"/>
        <end position="93"/>
    </location>
</feature>
<dbReference type="EMBL" id="JAUIQD010000004">
    <property type="protein sequence ID" value="KAK3353559.1"/>
    <property type="molecule type" value="Genomic_DNA"/>
</dbReference>
<dbReference type="AlphaFoldDB" id="A0AAJ0MEV0"/>
<organism evidence="2 3">
    <name type="scientific">Lasiosphaeria hispida</name>
    <dbReference type="NCBI Taxonomy" id="260671"/>
    <lineage>
        <taxon>Eukaryota</taxon>
        <taxon>Fungi</taxon>
        <taxon>Dikarya</taxon>
        <taxon>Ascomycota</taxon>
        <taxon>Pezizomycotina</taxon>
        <taxon>Sordariomycetes</taxon>
        <taxon>Sordariomycetidae</taxon>
        <taxon>Sordariales</taxon>
        <taxon>Lasiosphaeriaceae</taxon>
        <taxon>Lasiosphaeria</taxon>
    </lineage>
</organism>
<dbReference type="PANTHER" id="PTHR28079">
    <property type="entry name" value="RNA POLYMERASE I-SPECIFIC TRANSCRIPTION INITIATION FACTOR RRN5"/>
    <property type="match status" value="1"/>
</dbReference>
<evidence type="ECO:0000256" key="1">
    <source>
        <dbReference type="SAM" id="MobiDB-lite"/>
    </source>
</evidence>
<sequence>MLGPITKTDSDEDEDEFHDDLLTYEIPIRHHDAPSVGSEYSPPSEDEADETHRSEDKDKQAERGSLKPYSVSPVSHRSSPLKRPFQSSTTAEPGRPFKRIRGFFNFGYLDLLNTDIQDASAWFVPHNGFDLPNLPNSRIGLTSWTTAEKAIFFEALSRLGPDDYAGIAARIGTKGELEVAQYLRLLADTATATRRQAGGLKSVMLADVPAAIELSQECCNAMEKAADALSVKQEAHEKAIEKKRWGEQNWLIAPSNHDEIEQDAPPQLKSVEIFRVGRWLELSEHVFMNSSVAEYNWMGVSDDEPAIRATALEDFYSIVASLTRRIVSASIYESESRIRAMKSSNSKVQSIVWRKDVETAVLSLGLSTNSHKFWAKAARRLKLEVLNDEDWDGSVNYKEEEVEVVSYDDVEKVLGEVGNHDMPGVGLDSETSSEDEDAGMSDASSTVTDIEDGGATSRSGDKMAKDGAQDDVQREADELFVFTALDYSKSTRTKTAVKKRIRALQAEEAYADLVDARATYHEEERLWKLLDRTPAVELATPGVSGVPPQRKRQPIDDFLCTTSVGKGGWREAVGAAAAKWEIEAHAALEGRKMNRMDDEEQD</sequence>
<dbReference type="InterPro" id="IPR039601">
    <property type="entry name" value="Rrn5"/>
</dbReference>
<reference evidence="2" key="1">
    <citation type="journal article" date="2023" name="Mol. Phylogenet. Evol.">
        <title>Genome-scale phylogeny and comparative genomics of the fungal order Sordariales.</title>
        <authorList>
            <person name="Hensen N."/>
            <person name="Bonometti L."/>
            <person name="Westerberg I."/>
            <person name="Brannstrom I.O."/>
            <person name="Guillou S."/>
            <person name="Cros-Aarteil S."/>
            <person name="Calhoun S."/>
            <person name="Haridas S."/>
            <person name="Kuo A."/>
            <person name="Mondo S."/>
            <person name="Pangilinan J."/>
            <person name="Riley R."/>
            <person name="LaButti K."/>
            <person name="Andreopoulos B."/>
            <person name="Lipzen A."/>
            <person name="Chen C."/>
            <person name="Yan M."/>
            <person name="Daum C."/>
            <person name="Ng V."/>
            <person name="Clum A."/>
            <person name="Steindorff A."/>
            <person name="Ohm R.A."/>
            <person name="Martin F."/>
            <person name="Silar P."/>
            <person name="Natvig D.O."/>
            <person name="Lalanne C."/>
            <person name="Gautier V."/>
            <person name="Ament-Velasquez S.L."/>
            <person name="Kruys A."/>
            <person name="Hutchinson M.I."/>
            <person name="Powell A.J."/>
            <person name="Barry K."/>
            <person name="Miller A.N."/>
            <person name="Grigoriev I.V."/>
            <person name="Debuchy R."/>
            <person name="Gladieux P."/>
            <person name="Hiltunen Thoren M."/>
            <person name="Johannesson H."/>
        </authorList>
    </citation>
    <scope>NUCLEOTIDE SEQUENCE</scope>
    <source>
        <strain evidence="2">CBS 955.72</strain>
    </source>
</reference>
<dbReference type="GO" id="GO:0006361">
    <property type="term" value="P:transcription initiation at RNA polymerase I promoter"/>
    <property type="evidence" value="ECO:0007669"/>
    <property type="project" value="TreeGrafter"/>
</dbReference>
<name>A0AAJ0MEV0_9PEZI</name>
<reference evidence="2" key="2">
    <citation type="submission" date="2023-06" db="EMBL/GenBank/DDBJ databases">
        <authorList>
            <consortium name="Lawrence Berkeley National Laboratory"/>
            <person name="Haridas S."/>
            <person name="Hensen N."/>
            <person name="Bonometti L."/>
            <person name="Westerberg I."/>
            <person name="Brannstrom I.O."/>
            <person name="Guillou S."/>
            <person name="Cros-Aarteil S."/>
            <person name="Calhoun S."/>
            <person name="Kuo A."/>
            <person name="Mondo S."/>
            <person name="Pangilinan J."/>
            <person name="Riley R."/>
            <person name="Labutti K."/>
            <person name="Andreopoulos B."/>
            <person name="Lipzen A."/>
            <person name="Chen C."/>
            <person name="Yanf M."/>
            <person name="Daum C."/>
            <person name="Ng V."/>
            <person name="Clum A."/>
            <person name="Steindorff A."/>
            <person name="Ohm R."/>
            <person name="Martin F."/>
            <person name="Silar P."/>
            <person name="Natvig D."/>
            <person name="Lalanne C."/>
            <person name="Gautier V."/>
            <person name="Ament-Velasquez S.L."/>
            <person name="Kruys A."/>
            <person name="Hutchinson M.I."/>
            <person name="Powell A.J."/>
            <person name="Barry K."/>
            <person name="Miller A.N."/>
            <person name="Grigoriev I.V."/>
            <person name="Debuchy R."/>
            <person name="Gladieux P."/>
            <person name="Thoren M.H."/>
            <person name="Johannesson H."/>
        </authorList>
    </citation>
    <scope>NUCLEOTIDE SEQUENCE</scope>
    <source>
        <strain evidence="2">CBS 955.72</strain>
    </source>
</reference>
<feature type="compositionally biased region" description="Basic and acidic residues" evidence="1">
    <location>
        <begin position="459"/>
        <end position="469"/>
    </location>
</feature>
<protein>
    <recommendedName>
        <fullName evidence="4">Myb-like domain-containing protein</fullName>
    </recommendedName>
</protein>
<feature type="compositionally biased region" description="Basic and acidic residues" evidence="1">
    <location>
        <begin position="50"/>
        <end position="65"/>
    </location>
</feature>
<feature type="region of interest" description="Disordered" evidence="1">
    <location>
        <begin position="418"/>
        <end position="469"/>
    </location>
</feature>
<dbReference type="GO" id="GO:0000182">
    <property type="term" value="F:rDNA binding"/>
    <property type="evidence" value="ECO:0007669"/>
    <property type="project" value="TreeGrafter"/>
</dbReference>
<dbReference type="PANTHER" id="PTHR28079:SF1">
    <property type="entry name" value="RNA POLYMERASE I-SPECIFIC TRANSCRIPTION INITIATION FACTOR RRN5"/>
    <property type="match status" value="1"/>
</dbReference>
<dbReference type="GO" id="GO:0000500">
    <property type="term" value="C:RNA polymerase I upstream activating factor complex"/>
    <property type="evidence" value="ECO:0007669"/>
    <property type="project" value="InterPro"/>
</dbReference>
<evidence type="ECO:0008006" key="4">
    <source>
        <dbReference type="Google" id="ProtNLM"/>
    </source>
</evidence>